<evidence type="ECO:0000259" key="12">
    <source>
        <dbReference type="PROSITE" id="PS50262"/>
    </source>
</evidence>
<dbReference type="Gene3D" id="1.20.1070.10">
    <property type="entry name" value="Rhodopsin 7-helix transmembrane proteins"/>
    <property type="match status" value="1"/>
</dbReference>
<keyword evidence="9 10" id="KW-0807">Transducer</keyword>
<sequence>MNGSTISEFILLGFSCSGISWLFLSTVVLACCTINFLGNFLIMVTIWTEPQLLGSPMYFFLANLSLIDISLGCVAAPKLAADLLNCGHSISYEGCMAQIFFFHFFGGAEMLLLTLMAYDRYVAIYDPLRYMVIMDRQRCLRLLLLCWAGSLVHGIIHVVVIAQLPFCGPNVLDNFFCDLPQVIDLACSGGYSAEILTVANDTMITVPCFLSLLVSYAAILATLCGHLERDWRKALSTCSSHLTVASLYYVPILFVYVQPFSSSQENKIAAIFYMVATPALNPFIYAMRNQEMKNAIGKWKSKQKLFPIAAKGLHV</sequence>
<dbReference type="GO" id="GO:0004930">
    <property type="term" value="F:G protein-coupled receptor activity"/>
    <property type="evidence" value="ECO:0007669"/>
    <property type="project" value="UniProtKB-KW"/>
</dbReference>
<dbReference type="PANTHER" id="PTHR48002">
    <property type="entry name" value="OLFACTORY RECEPTOR"/>
    <property type="match status" value="1"/>
</dbReference>
<comment type="subcellular location">
    <subcellularLocation>
        <location evidence="11">Cell membrane</location>
        <topology evidence="11">Multi-pass membrane protein</topology>
    </subcellularLocation>
    <subcellularLocation>
        <location evidence="1">Membrane</location>
        <topology evidence="1">Multi-pass membrane protein</topology>
    </subcellularLocation>
</comment>
<evidence type="ECO:0000256" key="9">
    <source>
        <dbReference type="ARBA" id="ARBA00023224"/>
    </source>
</evidence>
<evidence type="ECO:0000256" key="11">
    <source>
        <dbReference type="RuleBase" id="RU363047"/>
    </source>
</evidence>
<dbReference type="KEGG" id="emc:129339614"/>
<dbReference type="InterPro" id="IPR050427">
    <property type="entry name" value="Olfactory_Receptors"/>
</dbReference>
<proteinExistence type="inferred from homology"/>
<keyword evidence="7" id="KW-1015">Disulfide bond</keyword>
<dbReference type="PROSITE" id="PS00237">
    <property type="entry name" value="G_PROTEIN_RECEP_F1_1"/>
    <property type="match status" value="1"/>
</dbReference>
<dbReference type="InterPro" id="IPR000725">
    <property type="entry name" value="Olfact_rcpt"/>
</dbReference>
<dbReference type="InterPro" id="IPR017452">
    <property type="entry name" value="GPCR_Rhodpsn_7TM"/>
</dbReference>
<dbReference type="Pfam" id="PF13853">
    <property type="entry name" value="7tm_4"/>
    <property type="match status" value="1"/>
</dbReference>
<feature type="transmembrane region" description="Helical" evidence="11">
    <location>
        <begin position="20"/>
        <end position="46"/>
    </location>
</feature>
<feature type="transmembrane region" description="Helical" evidence="11">
    <location>
        <begin position="139"/>
        <end position="166"/>
    </location>
</feature>
<keyword evidence="6 11" id="KW-0472">Membrane</keyword>
<evidence type="ECO:0000256" key="6">
    <source>
        <dbReference type="ARBA" id="ARBA00023136"/>
    </source>
</evidence>
<evidence type="ECO:0000256" key="8">
    <source>
        <dbReference type="ARBA" id="ARBA00023170"/>
    </source>
</evidence>
<feature type="transmembrane region" description="Helical" evidence="11">
    <location>
        <begin position="204"/>
        <end position="223"/>
    </location>
</feature>
<keyword evidence="5 10" id="KW-0297">G-protein coupled receptor</keyword>
<feature type="transmembrane region" description="Helical" evidence="11">
    <location>
        <begin position="268"/>
        <end position="287"/>
    </location>
</feature>
<dbReference type="AlphaFoldDB" id="A0AA97K5K7"/>
<protein>
    <recommendedName>
        <fullName evidence="11">Olfactory receptor</fullName>
    </recommendedName>
</protein>
<evidence type="ECO:0000313" key="13">
    <source>
        <dbReference type="Proteomes" id="UP001190640"/>
    </source>
</evidence>
<dbReference type="FunFam" id="1.20.1070.10:FF:000012">
    <property type="entry name" value="Olfactory receptor"/>
    <property type="match status" value="1"/>
</dbReference>
<dbReference type="InterPro" id="IPR000276">
    <property type="entry name" value="GPCR_Rhodpsn"/>
</dbReference>
<dbReference type="PROSITE" id="PS50262">
    <property type="entry name" value="G_PROTEIN_RECEP_F1_2"/>
    <property type="match status" value="1"/>
</dbReference>
<gene>
    <name evidence="14" type="primary">LOC129339614</name>
</gene>
<dbReference type="GO" id="GO:0005886">
    <property type="term" value="C:plasma membrane"/>
    <property type="evidence" value="ECO:0007669"/>
    <property type="project" value="UniProtKB-SubCell"/>
</dbReference>
<evidence type="ECO:0000313" key="14">
    <source>
        <dbReference type="RefSeq" id="XP_054850170.1"/>
    </source>
</evidence>
<keyword evidence="13" id="KW-1185">Reference proteome</keyword>
<accession>A0AA97K5K7</accession>
<keyword evidence="8 10" id="KW-0675">Receptor</keyword>
<feature type="transmembrane region" description="Helical" evidence="11">
    <location>
        <begin position="235"/>
        <end position="256"/>
    </location>
</feature>
<comment type="similarity">
    <text evidence="2 10">Belongs to the G-protein coupled receptor 1 family.</text>
</comment>
<dbReference type="PRINTS" id="PR00237">
    <property type="entry name" value="GPCRRHODOPSN"/>
</dbReference>
<evidence type="ECO:0000256" key="5">
    <source>
        <dbReference type="ARBA" id="ARBA00023040"/>
    </source>
</evidence>
<keyword evidence="11" id="KW-1003">Cell membrane</keyword>
<keyword evidence="11" id="KW-0552">Olfaction</keyword>
<dbReference type="PRINTS" id="PR00245">
    <property type="entry name" value="OLFACTORYR"/>
</dbReference>
<dbReference type="Proteomes" id="UP001190640">
    <property type="component" value="Chromosome 12"/>
</dbReference>
<feature type="domain" description="G-protein coupled receptors family 1 profile" evidence="12">
    <location>
        <begin position="38"/>
        <end position="285"/>
    </location>
</feature>
<organism evidence="13 14">
    <name type="scientific">Eublepharis macularius</name>
    <name type="common">Leopard gecko</name>
    <name type="synonym">Cyrtodactylus macularius</name>
    <dbReference type="NCBI Taxonomy" id="481883"/>
    <lineage>
        <taxon>Eukaryota</taxon>
        <taxon>Metazoa</taxon>
        <taxon>Chordata</taxon>
        <taxon>Craniata</taxon>
        <taxon>Vertebrata</taxon>
        <taxon>Euteleostomi</taxon>
        <taxon>Lepidosauria</taxon>
        <taxon>Squamata</taxon>
        <taxon>Bifurcata</taxon>
        <taxon>Gekkota</taxon>
        <taxon>Eublepharidae</taxon>
        <taxon>Eublepharinae</taxon>
        <taxon>Eublepharis</taxon>
    </lineage>
</organism>
<evidence type="ECO:0000256" key="10">
    <source>
        <dbReference type="RuleBase" id="RU000688"/>
    </source>
</evidence>
<evidence type="ECO:0000256" key="1">
    <source>
        <dbReference type="ARBA" id="ARBA00004141"/>
    </source>
</evidence>
<keyword evidence="4 11" id="KW-1133">Transmembrane helix</keyword>
<keyword evidence="3 10" id="KW-0812">Transmembrane</keyword>
<evidence type="ECO:0000256" key="3">
    <source>
        <dbReference type="ARBA" id="ARBA00022692"/>
    </source>
</evidence>
<dbReference type="GeneID" id="129339614"/>
<name>A0AA97K5K7_EUBMA</name>
<reference evidence="14" key="1">
    <citation type="submission" date="2025-08" db="UniProtKB">
        <authorList>
            <consortium name="RefSeq"/>
        </authorList>
    </citation>
    <scope>IDENTIFICATION</scope>
    <source>
        <tissue evidence="14">Blood</tissue>
    </source>
</reference>
<dbReference type="RefSeq" id="XP_054850170.1">
    <property type="nucleotide sequence ID" value="XM_054994195.1"/>
</dbReference>
<feature type="transmembrane region" description="Helical" evidence="11">
    <location>
        <begin position="97"/>
        <end position="118"/>
    </location>
</feature>
<evidence type="ECO:0000256" key="7">
    <source>
        <dbReference type="ARBA" id="ARBA00023157"/>
    </source>
</evidence>
<evidence type="ECO:0000256" key="2">
    <source>
        <dbReference type="ARBA" id="ARBA00010663"/>
    </source>
</evidence>
<dbReference type="SUPFAM" id="SSF81321">
    <property type="entry name" value="Family A G protein-coupled receptor-like"/>
    <property type="match status" value="1"/>
</dbReference>
<dbReference type="GO" id="GO:0004984">
    <property type="term" value="F:olfactory receptor activity"/>
    <property type="evidence" value="ECO:0007669"/>
    <property type="project" value="InterPro"/>
</dbReference>
<evidence type="ECO:0000256" key="4">
    <source>
        <dbReference type="ARBA" id="ARBA00022989"/>
    </source>
</evidence>
<feature type="transmembrane region" description="Helical" evidence="11">
    <location>
        <begin position="58"/>
        <end position="77"/>
    </location>
</feature>
<keyword evidence="11" id="KW-0716">Sensory transduction</keyword>